<proteinExistence type="predicted"/>
<evidence type="ECO:0000256" key="1">
    <source>
        <dbReference type="ARBA" id="ARBA00022723"/>
    </source>
</evidence>
<dbReference type="OrthoDB" id="2133504at2759"/>
<organism evidence="6 7">
    <name type="scientific">Gonapodya prolifera (strain JEL478)</name>
    <name type="common">Monoblepharis prolifera</name>
    <dbReference type="NCBI Taxonomy" id="1344416"/>
    <lineage>
        <taxon>Eukaryota</taxon>
        <taxon>Fungi</taxon>
        <taxon>Fungi incertae sedis</taxon>
        <taxon>Chytridiomycota</taxon>
        <taxon>Chytridiomycota incertae sedis</taxon>
        <taxon>Monoblepharidomycetes</taxon>
        <taxon>Monoblepharidales</taxon>
        <taxon>Gonapodyaceae</taxon>
        <taxon>Gonapodya</taxon>
    </lineage>
</organism>
<gene>
    <name evidence="6" type="ORF">M427DRAFT_62903</name>
</gene>
<dbReference type="InterPro" id="IPR002893">
    <property type="entry name" value="Znf_MYND"/>
</dbReference>
<keyword evidence="7" id="KW-1185">Reference proteome</keyword>
<evidence type="ECO:0000256" key="2">
    <source>
        <dbReference type="ARBA" id="ARBA00022771"/>
    </source>
</evidence>
<dbReference type="Pfam" id="PF01753">
    <property type="entry name" value="zf-MYND"/>
    <property type="match status" value="1"/>
</dbReference>
<evidence type="ECO:0000256" key="3">
    <source>
        <dbReference type="ARBA" id="ARBA00022833"/>
    </source>
</evidence>
<dbReference type="Proteomes" id="UP000070544">
    <property type="component" value="Unassembled WGS sequence"/>
</dbReference>
<protein>
    <recommendedName>
        <fullName evidence="5">MYND-type domain-containing protein</fullName>
    </recommendedName>
</protein>
<dbReference type="PROSITE" id="PS50865">
    <property type="entry name" value="ZF_MYND_2"/>
    <property type="match status" value="1"/>
</dbReference>
<dbReference type="SUPFAM" id="SSF144232">
    <property type="entry name" value="HIT/MYND zinc finger-like"/>
    <property type="match status" value="1"/>
</dbReference>
<evidence type="ECO:0000256" key="4">
    <source>
        <dbReference type="PROSITE-ProRule" id="PRU00134"/>
    </source>
</evidence>
<keyword evidence="2 4" id="KW-0863">Zinc-finger</keyword>
<evidence type="ECO:0000259" key="5">
    <source>
        <dbReference type="PROSITE" id="PS50865"/>
    </source>
</evidence>
<dbReference type="EMBL" id="KQ965836">
    <property type="protein sequence ID" value="KXS10169.1"/>
    <property type="molecule type" value="Genomic_DNA"/>
</dbReference>
<evidence type="ECO:0000313" key="7">
    <source>
        <dbReference type="Proteomes" id="UP000070544"/>
    </source>
</evidence>
<dbReference type="AlphaFoldDB" id="A0A139A083"/>
<name>A0A139A083_GONPJ</name>
<reference evidence="6 7" key="1">
    <citation type="journal article" date="2015" name="Genome Biol. Evol.">
        <title>Phylogenomic analyses indicate that early fungi evolved digesting cell walls of algal ancestors of land plants.</title>
        <authorList>
            <person name="Chang Y."/>
            <person name="Wang S."/>
            <person name="Sekimoto S."/>
            <person name="Aerts A.L."/>
            <person name="Choi C."/>
            <person name="Clum A."/>
            <person name="LaButti K.M."/>
            <person name="Lindquist E.A."/>
            <person name="Yee Ngan C."/>
            <person name="Ohm R.A."/>
            <person name="Salamov A.A."/>
            <person name="Grigoriev I.V."/>
            <person name="Spatafora J.W."/>
            <person name="Berbee M.L."/>
        </authorList>
    </citation>
    <scope>NUCLEOTIDE SEQUENCE [LARGE SCALE GENOMIC DNA]</scope>
    <source>
        <strain evidence="6 7">JEL478</strain>
    </source>
</reference>
<accession>A0A139A083</accession>
<keyword evidence="3" id="KW-0862">Zinc</keyword>
<feature type="domain" description="MYND-type" evidence="5">
    <location>
        <begin position="1"/>
        <end position="29"/>
    </location>
</feature>
<sequence length="291" mass="33290">MRCSRCHGAYYCGKDCQVKDYKRGHKEICNDLAMMLRILEFPELQELHDLYLQLRRDELKRRLVAAVELNKFDGQALTLLTQVVASKHRADRCQETGDVPESLASPFLSPCAKDHPETLARLSHEDLDTLYTLPCPIPPTADLPPSQKPLRELLEETSCGHSKEDHPPARFFYSFCTAAPVRVMHHPTLPGTTHCPTCRACMDAAFTHCAQCDSCAYGVVFPCTNCHDLMVHADGVWFHPRFREKIEAKDVCVIQGCRCFNGQEPWEYQSEWHIEELKQKFEKKSAIKEIK</sequence>
<dbReference type="GO" id="GO:0008270">
    <property type="term" value="F:zinc ion binding"/>
    <property type="evidence" value="ECO:0007669"/>
    <property type="project" value="UniProtKB-KW"/>
</dbReference>
<keyword evidence="1" id="KW-0479">Metal-binding</keyword>
<dbReference type="Gene3D" id="6.10.140.2220">
    <property type="match status" value="1"/>
</dbReference>
<evidence type="ECO:0000313" key="6">
    <source>
        <dbReference type="EMBL" id="KXS10169.1"/>
    </source>
</evidence>